<evidence type="ECO:0000313" key="12">
    <source>
        <dbReference type="Proteomes" id="UP001324427"/>
    </source>
</evidence>
<comment type="subcellular location">
    <subcellularLocation>
        <location evidence="1">Membrane</location>
        <topology evidence="1">Multi-pass membrane protein</topology>
    </subcellularLocation>
</comment>
<dbReference type="PANTHER" id="PTHR48042:SF11">
    <property type="entry name" value="ABC TRANSPORTER G FAMILY MEMBER 11"/>
    <property type="match status" value="1"/>
</dbReference>
<evidence type="ECO:0000256" key="6">
    <source>
        <dbReference type="ARBA" id="ARBA00022840"/>
    </source>
</evidence>
<feature type="transmembrane region" description="Helical" evidence="9">
    <location>
        <begin position="540"/>
        <end position="559"/>
    </location>
</feature>
<keyword evidence="4 9" id="KW-0812">Transmembrane</keyword>
<evidence type="ECO:0000313" key="11">
    <source>
        <dbReference type="EMBL" id="KAK4546592.1"/>
    </source>
</evidence>
<evidence type="ECO:0000256" key="4">
    <source>
        <dbReference type="ARBA" id="ARBA00022692"/>
    </source>
</evidence>
<feature type="domain" description="ABC transporter" evidence="10">
    <location>
        <begin position="1"/>
        <end position="212"/>
    </location>
</feature>
<sequence>MALMGPSGSGKTTLLNTLAQRQTATVSGQVLINGQEQPRATHRQVSAFVEQEDTLIGSITVRETLRFGAKLGLPRSIKDSEIDSRVRSVIAQFGLERQTDTLVGTPFRKGLSGGQKRRVSVASQLITGPGVLYLDEPTSGLDSTASFEVMSFIKSIAKQHNLIVIASIHQPSTKTFELFDQVLLLSQGKTCYCGDRTKIPDHFAALGMGLPPMTNPAEHLLDLTNADFSDGQARIERIVNHWRTSESREELDLSLEGVIARSNNSAQSFQDSSAKPGAVNQTLTLLHRAWIKSYRDIVTYWIRVAMYLGLAIMMGTVWLRLSPNQANIQPFINAIFFGSAFMSFMAVAYVPAFLEDRAIFVKERENGLYGPSVFLVSNFIIGLPYLFLISVLFSIIAYWLANLNPTAHSFFMWVMWLFLDLLAAESLVVLVASIIPNFVGALAITAFANGLWMCVGGFLVSLPTLNVFWKYAFHYWDYQAYVFQGMMVNEFSARTYKCGVVSGQEGCTCLYASALEDQCEIAGSAVLKEYGYALDRQGQWVGIMVAIVLGYRLAAWLAMSIRKS</sequence>
<evidence type="ECO:0000256" key="7">
    <source>
        <dbReference type="ARBA" id="ARBA00022989"/>
    </source>
</evidence>
<keyword evidence="7 9" id="KW-1133">Transmembrane helix</keyword>
<comment type="caution">
    <text evidence="11">The sequence shown here is derived from an EMBL/GenBank/DDBJ whole genome shotgun (WGS) entry which is preliminary data.</text>
</comment>
<keyword evidence="6" id="KW-0067">ATP-binding</keyword>
<keyword evidence="12" id="KW-1185">Reference proteome</keyword>
<feature type="transmembrane region" description="Helical" evidence="9">
    <location>
        <begin position="447"/>
        <end position="469"/>
    </location>
</feature>
<dbReference type="Gene3D" id="3.40.50.300">
    <property type="entry name" value="P-loop containing nucleotide triphosphate hydrolases"/>
    <property type="match status" value="1"/>
</dbReference>
<dbReference type="GO" id="GO:0016887">
    <property type="term" value="F:ATP hydrolysis activity"/>
    <property type="evidence" value="ECO:0007669"/>
    <property type="project" value="InterPro"/>
</dbReference>
<feature type="transmembrane region" description="Helical" evidence="9">
    <location>
        <begin position="300"/>
        <end position="319"/>
    </location>
</feature>
<evidence type="ECO:0000256" key="3">
    <source>
        <dbReference type="ARBA" id="ARBA00022448"/>
    </source>
</evidence>
<dbReference type="GO" id="GO:0005524">
    <property type="term" value="F:ATP binding"/>
    <property type="evidence" value="ECO:0007669"/>
    <property type="project" value="UniProtKB-KW"/>
</dbReference>
<dbReference type="PROSITE" id="PS00211">
    <property type="entry name" value="ABC_TRANSPORTER_1"/>
    <property type="match status" value="1"/>
</dbReference>
<dbReference type="Pfam" id="PF00005">
    <property type="entry name" value="ABC_tran"/>
    <property type="match status" value="1"/>
</dbReference>
<evidence type="ECO:0000259" key="10">
    <source>
        <dbReference type="PROSITE" id="PS50893"/>
    </source>
</evidence>
<comment type="similarity">
    <text evidence="2">Belongs to the ABC transporter superfamily. ABCG family. Eye pigment precursor importer (TC 3.A.1.204) subfamily.</text>
</comment>
<dbReference type="InterPro" id="IPR003593">
    <property type="entry name" value="AAA+_ATPase"/>
</dbReference>
<feature type="transmembrane region" description="Helical" evidence="9">
    <location>
        <begin position="331"/>
        <end position="354"/>
    </location>
</feature>
<evidence type="ECO:0000256" key="2">
    <source>
        <dbReference type="ARBA" id="ARBA00005814"/>
    </source>
</evidence>
<dbReference type="InterPro" id="IPR003439">
    <property type="entry name" value="ABC_transporter-like_ATP-bd"/>
</dbReference>
<name>A0AAV9JMR1_9PEZI</name>
<dbReference type="InterPro" id="IPR052215">
    <property type="entry name" value="Plant_ABCG"/>
</dbReference>
<dbReference type="GO" id="GO:0016020">
    <property type="term" value="C:membrane"/>
    <property type="evidence" value="ECO:0007669"/>
    <property type="project" value="UniProtKB-SubCell"/>
</dbReference>
<proteinExistence type="inferred from homology"/>
<dbReference type="InterPro" id="IPR013525">
    <property type="entry name" value="ABC2_TM"/>
</dbReference>
<evidence type="ECO:0000256" key="5">
    <source>
        <dbReference type="ARBA" id="ARBA00022741"/>
    </source>
</evidence>
<dbReference type="Proteomes" id="UP001324427">
    <property type="component" value="Unassembled WGS sequence"/>
</dbReference>
<dbReference type="AlphaFoldDB" id="A0AAV9JMR1"/>
<keyword evidence="3" id="KW-0813">Transport</keyword>
<protein>
    <recommendedName>
        <fullName evidence="10">ABC transporter domain-containing protein</fullName>
    </recommendedName>
</protein>
<feature type="transmembrane region" description="Helical" evidence="9">
    <location>
        <begin position="375"/>
        <end position="401"/>
    </location>
</feature>
<dbReference type="SMART" id="SM00382">
    <property type="entry name" value="AAA"/>
    <property type="match status" value="1"/>
</dbReference>
<dbReference type="InterPro" id="IPR043926">
    <property type="entry name" value="ABCG_dom"/>
</dbReference>
<keyword evidence="8 9" id="KW-0472">Membrane</keyword>
<keyword evidence="5" id="KW-0547">Nucleotide-binding</keyword>
<reference evidence="11 12" key="1">
    <citation type="submission" date="2021-11" db="EMBL/GenBank/DDBJ databases">
        <title>Black yeast isolated from Biological Soil Crust.</title>
        <authorList>
            <person name="Kurbessoian T."/>
        </authorList>
    </citation>
    <scope>NUCLEOTIDE SEQUENCE [LARGE SCALE GENOMIC DNA]</scope>
    <source>
        <strain evidence="11 12">CCFEE 5522</strain>
    </source>
</reference>
<dbReference type="Pfam" id="PF01061">
    <property type="entry name" value="ABC2_membrane"/>
    <property type="match status" value="1"/>
</dbReference>
<dbReference type="PANTHER" id="PTHR48042">
    <property type="entry name" value="ABC TRANSPORTER G FAMILY MEMBER 11"/>
    <property type="match status" value="1"/>
</dbReference>
<gene>
    <name evidence="11" type="ORF">LTR36_001809</name>
</gene>
<dbReference type="GO" id="GO:0140359">
    <property type="term" value="F:ABC-type transporter activity"/>
    <property type="evidence" value="ECO:0007669"/>
    <property type="project" value="InterPro"/>
</dbReference>
<evidence type="ECO:0000256" key="9">
    <source>
        <dbReference type="SAM" id="Phobius"/>
    </source>
</evidence>
<accession>A0AAV9JMR1</accession>
<dbReference type="InterPro" id="IPR027417">
    <property type="entry name" value="P-loop_NTPase"/>
</dbReference>
<dbReference type="Pfam" id="PF19055">
    <property type="entry name" value="ABC2_membrane_7"/>
    <property type="match status" value="1"/>
</dbReference>
<dbReference type="PROSITE" id="PS50893">
    <property type="entry name" value="ABC_TRANSPORTER_2"/>
    <property type="match status" value="1"/>
</dbReference>
<evidence type="ECO:0000256" key="8">
    <source>
        <dbReference type="ARBA" id="ARBA00023136"/>
    </source>
</evidence>
<dbReference type="InterPro" id="IPR017871">
    <property type="entry name" value="ABC_transporter-like_CS"/>
</dbReference>
<organism evidence="11 12">
    <name type="scientific">Oleoguttula mirabilis</name>
    <dbReference type="NCBI Taxonomy" id="1507867"/>
    <lineage>
        <taxon>Eukaryota</taxon>
        <taxon>Fungi</taxon>
        <taxon>Dikarya</taxon>
        <taxon>Ascomycota</taxon>
        <taxon>Pezizomycotina</taxon>
        <taxon>Dothideomycetes</taxon>
        <taxon>Dothideomycetidae</taxon>
        <taxon>Mycosphaerellales</taxon>
        <taxon>Teratosphaeriaceae</taxon>
        <taxon>Oleoguttula</taxon>
    </lineage>
</organism>
<dbReference type="EMBL" id="JAVFHQ010000014">
    <property type="protein sequence ID" value="KAK4546592.1"/>
    <property type="molecule type" value="Genomic_DNA"/>
</dbReference>
<dbReference type="SUPFAM" id="SSF52540">
    <property type="entry name" value="P-loop containing nucleoside triphosphate hydrolases"/>
    <property type="match status" value="1"/>
</dbReference>
<evidence type="ECO:0000256" key="1">
    <source>
        <dbReference type="ARBA" id="ARBA00004141"/>
    </source>
</evidence>
<feature type="transmembrane region" description="Helical" evidence="9">
    <location>
        <begin position="413"/>
        <end position="435"/>
    </location>
</feature>